<dbReference type="EnsemblPlants" id="TraesCS6A02G026900.1">
    <property type="protein sequence ID" value="TraesCS6A02G026900.1"/>
    <property type="gene ID" value="TraesCS6A02G026900"/>
</dbReference>
<feature type="region of interest" description="Disordered" evidence="1">
    <location>
        <begin position="1"/>
        <end position="92"/>
    </location>
</feature>
<reference evidence="3" key="2">
    <citation type="submission" date="2018-10" db="UniProtKB">
        <authorList>
            <consortium name="EnsemblPlants"/>
        </authorList>
    </citation>
    <scope>IDENTIFICATION</scope>
</reference>
<keyword evidence="2" id="KW-0812">Transmembrane</keyword>
<proteinExistence type="predicted"/>
<accession>A0A3B6NK46</accession>
<keyword evidence="4" id="KW-1185">Reference proteome</keyword>
<protein>
    <submittedName>
        <fullName evidence="3">Uncharacterized protein</fullName>
    </submittedName>
</protein>
<feature type="compositionally biased region" description="Low complexity" evidence="1">
    <location>
        <begin position="18"/>
        <end position="33"/>
    </location>
</feature>
<dbReference type="Gramene" id="TraesCS6A02G026900.1">
    <property type="protein sequence ID" value="TraesCS6A02G026900.1"/>
    <property type="gene ID" value="TraesCS6A02G026900"/>
</dbReference>
<dbReference type="STRING" id="4565.A0A3B6NK46"/>
<feature type="transmembrane region" description="Helical" evidence="2">
    <location>
        <begin position="429"/>
        <end position="450"/>
    </location>
</feature>
<evidence type="ECO:0000256" key="2">
    <source>
        <dbReference type="SAM" id="Phobius"/>
    </source>
</evidence>
<name>A0A3B6NK46_WHEAT</name>
<reference evidence="3" key="1">
    <citation type="submission" date="2018-08" db="EMBL/GenBank/DDBJ databases">
        <authorList>
            <person name="Rossello M."/>
        </authorList>
    </citation>
    <scope>NUCLEOTIDE SEQUENCE [LARGE SCALE GENOMIC DNA]</scope>
    <source>
        <strain evidence="3">cv. Chinese Spring</strain>
    </source>
</reference>
<dbReference type="OMA" id="WSDEIKV"/>
<dbReference type="PANTHER" id="PTHR35694:SF1">
    <property type="entry name" value="DENEDDYLASE"/>
    <property type="match status" value="1"/>
</dbReference>
<keyword evidence="2" id="KW-0472">Membrane</keyword>
<organism evidence="3">
    <name type="scientific">Triticum aestivum</name>
    <name type="common">Wheat</name>
    <dbReference type="NCBI Taxonomy" id="4565"/>
    <lineage>
        <taxon>Eukaryota</taxon>
        <taxon>Viridiplantae</taxon>
        <taxon>Streptophyta</taxon>
        <taxon>Embryophyta</taxon>
        <taxon>Tracheophyta</taxon>
        <taxon>Spermatophyta</taxon>
        <taxon>Magnoliopsida</taxon>
        <taxon>Liliopsida</taxon>
        <taxon>Poales</taxon>
        <taxon>Poaceae</taxon>
        <taxon>BOP clade</taxon>
        <taxon>Pooideae</taxon>
        <taxon>Triticodae</taxon>
        <taxon>Triticeae</taxon>
        <taxon>Triticinae</taxon>
        <taxon>Triticum</taxon>
    </lineage>
</organism>
<dbReference type="Gramene" id="TraesWEE_scaffold_102123_01G000300.1">
    <property type="protein sequence ID" value="TraesWEE_scaffold_102123_01G000300.1"/>
    <property type="gene ID" value="TraesWEE_scaffold_102123_01G000300"/>
</dbReference>
<keyword evidence="2" id="KW-1133">Transmembrane helix</keyword>
<feature type="compositionally biased region" description="Basic and acidic residues" evidence="1">
    <location>
        <begin position="81"/>
        <end position="92"/>
    </location>
</feature>
<dbReference type="Proteomes" id="UP000019116">
    <property type="component" value="Chromosome 6A"/>
</dbReference>
<dbReference type="PANTHER" id="PTHR35694">
    <property type="entry name" value="DENEDDYLASE"/>
    <property type="match status" value="1"/>
</dbReference>
<evidence type="ECO:0000256" key="1">
    <source>
        <dbReference type="SAM" id="MobiDB-lite"/>
    </source>
</evidence>
<dbReference type="Gramene" id="TraesCS6A03G0059200.1">
    <property type="protein sequence ID" value="TraesCS6A03G0059200.1.CDS"/>
    <property type="gene ID" value="TraesCS6A03G0059200"/>
</dbReference>
<dbReference type="Gramene" id="TraesCLE_scaffold_030984_01G000500.1">
    <property type="protein sequence ID" value="TraesCLE_scaffold_030984_01G000500.1"/>
    <property type="gene ID" value="TraesCLE_scaffold_030984_01G000500"/>
</dbReference>
<evidence type="ECO:0000313" key="4">
    <source>
        <dbReference type="Proteomes" id="UP000019116"/>
    </source>
</evidence>
<dbReference type="Gramene" id="TraesROB_scaffold_018698_01G000100.1">
    <property type="protein sequence ID" value="TraesROB_scaffold_018698_01G000100.1"/>
    <property type="gene ID" value="TraesROB_scaffold_018698_01G000100"/>
</dbReference>
<dbReference type="Gramene" id="TraesCAD_scaffold_008892_01G000600.1">
    <property type="protein sequence ID" value="TraesCAD_scaffold_008892_01G000600.1"/>
    <property type="gene ID" value="TraesCAD_scaffold_008892_01G000600"/>
</dbReference>
<dbReference type="AlphaFoldDB" id="A0A3B6NK46"/>
<feature type="compositionally biased region" description="Low complexity" evidence="1">
    <location>
        <begin position="56"/>
        <end position="76"/>
    </location>
</feature>
<dbReference type="OrthoDB" id="1894747at2759"/>
<sequence>PPAADRESPRSPAPSSPASPSHRMPSPSLLLPLHLPPLRPRLAASSPSPRYPPPFLRTLPPLAPTPRLALPAAAARSGGGGDREGNRGAAGDRGRVIPIARCYEAGLARLEVSGAARREQAVAAAAAADGGAAAEAHLGAGSEAMVMEAFLPGAGGAASTRVILQAKEVKEKAAEIKKDFGDDIFSENEPDSESILAMALKQVVMQKLSNYRLEIFSPGSGRNIQDWSKQRKVPVDFSISSSDEKLLSALAEAIFSCVIEDTEKSYLGGTGGFFQTQKLNCSSDSTVCIHRISEAEVANNARRCLESFNLTKSSHEVGRSKNAWWPAPKYGRLAEIGGPDFILWAHEFVPSYKLQINANAFENTKLEGCHELANNRWEVPISHFQLVELGNVVDMYFEDQFTIPGKTFRSHWNAEPSKIRRNNGYLNNLFSFLAGCSVIFIVGVVAQLCWPQSLKGKRLFMGSSPTSSSQSYCSDVHSLDNSEVRGYCISVVKKIKDSCGCPGDIVVDENIGAWIGELPDCFKAINLGDNAASDDAQYSCTVIKENKNPLVSTPTEMTSHLEQNDNTQESLQNIASFQVVMSEEGKLLGFQPTSRLAVNHWAENPLAALLYEGRKLSPAFLEPRLKISRPAKVVPIELLMSVNSESFFALARPVQDPC</sequence>
<evidence type="ECO:0000313" key="3">
    <source>
        <dbReference type="EnsemblPlants" id="TraesCS6A02G026900.1"/>
    </source>
</evidence>